<dbReference type="Proteomes" id="UP001165064">
    <property type="component" value="Unassembled WGS sequence"/>
</dbReference>
<name>A0ACB5U5G3_AMBMO</name>
<evidence type="ECO:0000313" key="2">
    <source>
        <dbReference type="Proteomes" id="UP001165064"/>
    </source>
</evidence>
<proteinExistence type="predicted"/>
<comment type="caution">
    <text evidence="1">The sequence shown here is derived from an EMBL/GenBank/DDBJ whole genome shotgun (WGS) entry which is preliminary data.</text>
</comment>
<accession>A0ACB5U5G3</accession>
<protein>
    <submittedName>
        <fullName evidence="1">Unnamed protein product</fullName>
    </submittedName>
</protein>
<evidence type="ECO:0000313" key="1">
    <source>
        <dbReference type="EMBL" id="GMF02623.1"/>
    </source>
</evidence>
<keyword evidence="2" id="KW-1185">Reference proteome</keyword>
<gene>
    <name evidence="1" type="ORF">Amon02_001151800</name>
</gene>
<reference evidence="1" key="1">
    <citation type="submission" date="2023-04" db="EMBL/GenBank/DDBJ databases">
        <title>Ambrosiozyma monospora NBRC 10751.</title>
        <authorList>
            <person name="Ichikawa N."/>
            <person name="Sato H."/>
            <person name="Tonouchi N."/>
        </authorList>
    </citation>
    <scope>NUCLEOTIDE SEQUENCE</scope>
    <source>
        <strain evidence="1">NBRC 10751</strain>
    </source>
</reference>
<organism evidence="1 2">
    <name type="scientific">Ambrosiozyma monospora</name>
    <name type="common">Yeast</name>
    <name type="synonym">Endomycopsis monosporus</name>
    <dbReference type="NCBI Taxonomy" id="43982"/>
    <lineage>
        <taxon>Eukaryota</taxon>
        <taxon>Fungi</taxon>
        <taxon>Dikarya</taxon>
        <taxon>Ascomycota</taxon>
        <taxon>Saccharomycotina</taxon>
        <taxon>Pichiomycetes</taxon>
        <taxon>Pichiales</taxon>
        <taxon>Pichiaceae</taxon>
        <taxon>Ambrosiozyma</taxon>
    </lineage>
</organism>
<sequence length="266" mass="28749">MGGTSTDVSRYAGEFEFSFESVTAGIKIAAPQLDINTVAAGGGSILFYKNGVFVVGPESASAHPGPACYRKGGPLTVTDANLFTGRILPEYFPKIFGPNEDQSLDYEITKKKFEELAEIINKDNPGFPKTAKEIALGFLKVANFQMAKPIRELTDAKGHDATTHALASFGGAGGQHASSIAKILKIKKVIIHKHSSILSAYGISLADIVNEQQEPCAEVYNESTRDLLLTKCAALKEKAVVELASQVLFTKFMNVNSHLMIMTRMF</sequence>
<dbReference type="EMBL" id="BSXS01012574">
    <property type="protein sequence ID" value="GMF02623.1"/>
    <property type="molecule type" value="Genomic_DNA"/>
</dbReference>